<sequence length="73" mass="7971">SLNSVAPLLRTLAVSPSSRSTPLAPTHRRSPPLRHRFLPPSSLQFHHPLSRGALTLAPSPNPNLARAPTSFYR</sequence>
<name>A0A0P0Y1Q1_ORYSJ</name>
<feature type="non-terminal residue" evidence="2">
    <location>
        <position position="1"/>
    </location>
</feature>
<feature type="region of interest" description="Disordered" evidence="1">
    <location>
        <begin position="13"/>
        <end position="73"/>
    </location>
</feature>
<reference evidence="2 3" key="3">
    <citation type="journal article" date="2013" name="Rice">
        <title>Improvement of the Oryza sativa Nipponbare reference genome using next generation sequence and optical map data.</title>
        <authorList>
            <person name="Kawahara Y."/>
            <person name="de la Bastide M."/>
            <person name="Hamilton J.P."/>
            <person name="Kanamori H."/>
            <person name="McCombie W.R."/>
            <person name="Ouyang S."/>
            <person name="Schwartz D.C."/>
            <person name="Tanaka T."/>
            <person name="Wu J."/>
            <person name="Zhou S."/>
            <person name="Childs K.L."/>
            <person name="Davidson R.M."/>
            <person name="Lin H."/>
            <person name="Quesada-Ocampo L."/>
            <person name="Vaillancourt B."/>
            <person name="Sakai H."/>
            <person name="Lee S.S."/>
            <person name="Kim J."/>
            <person name="Numa H."/>
            <person name="Itoh T."/>
            <person name="Buell C.R."/>
            <person name="Matsumoto T."/>
        </authorList>
    </citation>
    <scope>NUCLEOTIDE SEQUENCE [LARGE SCALE GENOMIC DNA]</scope>
    <source>
        <strain evidence="3">cv. Nipponbare</strain>
    </source>
</reference>
<dbReference type="EMBL" id="AP014967">
    <property type="protein sequence ID" value="BAT13809.1"/>
    <property type="molecule type" value="Genomic_DNA"/>
</dbReference>
<reference evidence="2 3" key="2">
    <citation type="journal article" date="2013" name="Plant Cell Physiol.">
        <title>Rice Annotation Project Database (RAP-DB): an integrative and interactive database for rice genomics.</title>
        <authorList>
            <person name="Sakai H."/>
            <person name="Lee S.S."/>
            <person name="Tanaka T."/>
            <person name="Numa H."/>
            <person name="Kim J."/>
            <person name="Kawahara Y."/>
            <person name="Wakimoto H."/>
            <person name="Yang C.C."/>
            <person name="Iwamoto M."/>
            <person name="Abe T."/>
            <person name="Yamada Y."/>
            <person name="Muto A."/>
            <person name="Inokuchi H."/>
            <person name="Ikemura T."/>
            <person name="Matsumoto T."/>
            <person name="Sasaki T."/>
            <person name="Itoh T."/>
        </authorList>
    </citation>
    <scope>NUCLEOTIDE SEQUENCE [LARGE SCALE GENOMIC DNA]</scope>
    <source>
        <strain evidence="3">cv. Nipponbare</strain>
    </source>
</reference>
<proteinExistence type="predicted"/>
<protein>
    <submittedName>
        <fullName evidence="2">Os11g0429200 protein</fullName>
    </submittedName>
</protein>
<reference evidence="3" key="1">
    <citation type="journal article" date="2005" name="Nature">
        <title>The map-based sequence of the rice genome.</title>
        <authorList>
            <consortium name="International rice genome sequencing project (IRGSP)"/>
            <person name="Matsumoto T."/>
            <person name="Wu J."/>
            <person name="Kanamori H."/>
            <person name="Katayose Y."/>
            <person name="Fujisawa M."/>
            <person name="Namiki N."/>
            <person name="Mizuno H."/>
            <person name="Yamamoto K."/>
            <person name="Antonio B.A."/>
            <person name="Baba T."/>
            <person name="Sakata K."/>
            <person name="Nagamura Y."/>
            <person name="Aoki H."/>
            <person name="Arikawa K."/>
            <person name="Arita K."/>
            <person name="Bito T."/>
            <person name="Chiden Y."/>
            <person name="Fujitsuka N."/>
            <person name="Fukunaka R."/>
            <person name="Hamada M."/>
            <person name="Harada C."/>
            <person name="Hayashi A."/>
            <person name="Hijishita S."/>
            <person name="Honda M."/>
            <person name="Hosokawa S."/>
            <person name="Ichikawa Y."/>
            <person name="Idonuma A."/>
            <person name="Iijima M."/>
            <person name="Ikeda M."/>
            <person name="Ikeno M."/>
            <person name="Ito K."/>
            <person name="Ito S."/>
            <person name="Ito T."/>
            <person name="Ito Y."/>
            <person name="Ito Y."/>
            <person name="Iwabuchi A."/>
            <person name="Kamiya K."/>
            <person name="Karasawa W."/>
            <person name="Kurita K."/>
            <person name="Katagiri S."/>
            <person name="Kikuta A."/>
            <person name="Kobayashi H."/>
            <person name="Kobayashi N."/>
            <person name="Machita K."/>
            <person name="Maehara T."/>
            <person name="Masukawa M."/>
            <person name="Mizubayashi T."/>
            <person name="Mukai Y."/>
            <person name="Nagasaki H."/>
            <person name="Nagata Y."/>
            <person name="Naito S."/>
            <person name="Nakashima M."/>
            <person name="Nakama Y."/>
            <person name="Nakamichi Y."/>
            <person name="Nakamura M."/>
            <person name="Meguro A."/>
            <person name="Negishi M."/>
            <person name="Ohta I."/>
            <person name="Ohta T."/>
            <person name="Okamoto M."/>
            <person name="Ono N."/>
            <person name="Saji S."/>
            <person name="Sakaguchi M."/>
            <person name="Sakai K."/>
            <person name="Shibata M."/>
            <person name="Shimokawa T."/>
            <person name="Song J."/>
            <person name="Takazaki Y."/>
            <person name="Terasawa K."/>
            <person name="Tsugane M."/>
            <person name="Tsuji K."/>
            <person name="Ueda S."/>
            <person name="Waki K."/>
            <person name="Yamagata H."/>
            <person name="Yamamoto M."/>
            <person name="Yamamoto S."/>
            <person name="Yamane H."/>
            <person name="Yoshiki S."/>
            <person name="Yoshihara R."/>
            <person name="Yukawa K."/>
            <person name="Zhong H."/>
            <person name="Yano M."/>
            <person name="Yuan Q."/>
            <person name="Ouyang S."/>
            <person name="Liu J."/>
            <person name="Jones K.M."/>
            <person name="Gansberger K."/>
            <person name="Moffat K."/>
            <person name="Hill J."/>
            <person name="Bera J."/>
            <person name="Fadrosh D."/>
            <person name="Jin S."/>
            <person name="Johri S."/>
            <person name="Kim M."/>
            <person name="Overton L."/>
            <person name="Reardon M."/>
            <person name="Tsitrin T."/>
            <person name="Vuong H."/>
            <person name="Weaver B."/>
            <person name="Ciecko A."/>
            <person name="Tallon L."/>
            <person name="Jackson J."/>
            <person name="Pai G."/>
            <person name="Aken S.V."/>
            <person name="Utterback T."/>
            <person name="Reidmuller S."/>
            <person name="Feldblyum T."/>
            <person name="Hsiao J."/>
            <person name="Zismann V."/>
            <person name="Iobst S."/>
            <person name="de Vazeille A.R."/>
            <person name="Buell C.R."/>
            <person name="Ying K."/>
            <person name="Li Y."/>
            <person name="Lu T."/>
            <person name="Huang Y."/>
            <person name="Zhao Q."/>
            <person name="Feng Q."/>
            <person name="Zhang L."/>
            <person name="Zhu J."/>
            <person name="Weng Q."/>
            <person name="Mu J."/>
            <person name="Lu Y."/>
            <person name="Fan D."/>
            <person name="Liu Y."/>
            <person name="Guan J."/>
            <person name="Zhang Y."/>
            <person name="Yu S."/>
            <person name="Liu X."/>
            <person name="Zhang Y."/>
            <person name="Hong G."/>
            <person name="Han B."/>
            <person name="Choisne N."/>
            <person name="Demange N."/>
            <person name="Orjeda G."/>
            <person name="Samain S."/>
            <person name="Cattolico L."/>
            <person name="Pelletier E."/>
            <person name="Couloux A."/>
            <person name="Segurens B."/>
            <person name="Wincker P."/>
            <person name="D'Hont A."/>
            <person name="Scarpelli C."/>
            <person name="Weissenbach J."/>
            <person name="Salanoubat M."/>
            <person name="Quetier F."/>
            <person name="Yu Y."/>
            <person name="Kim H.R."/>
            <person name="Rambo T."/>
            <person name="Currie J."/>
            <person name="Collura K."/>
            <person name="Luo M."/>
            <person name="Yang T."/>
            <person name="Ammiraju J.S.S."/>
            <person name="Engler F."/>
            <person name="Soderlund C."/>
            <person name="Wing R.A."/>
            <person name="Palmer L.E."/>
            <person name="de la Bastide M."/>
            <person name="Spiegel L."/>
            <person name="Nascimento L."/>
            <person name="Zutavern T."/>
            <person name="O'Shaughnessy A."/>
            <person name="Dike S."/>
            <person name="Dedhia N."/>
            <person name="Preston R."/>
            <person name="Balija V."/>
            <person name="McCombie W.R."/>
            <person name="Chow T."/>
            <person name="Chen H."/>
            <person name="Chung M."/>
            <person name="Chen C."/>
            <person name="Shaw J."/>
            <person name="Wu H."/>
            <person name="Hsiao K."/>
            <person name="Chao Y."/>
            <person name="Chu M."/>
            <person name="Cheng C."/>
            <person name="Hour A."/>
            <person name="Lee P."/>
            <person name="Lin S."/>
            <person name="Lin Y."/>
            <person name="Liou J."/>
            <person name="Liu S."/>
            <person name="Hsing Y."/>
            <person name="Raghuvanshi S."/>
            <person name="Mohanty A."/>
            <person name="Bharti A.K."/>
            <person name="Gaur A."/>
            <person name="Gupta V."/>
            <person name="Kumar D."/>
            <person name="Ravi V."/>
            <person name="Vij S."/>
            <person name="Kapur A."/>
            <person name="Khurana P."/>
            <person name="Khurana P."/>
            <person name="Khurana J.P."/>
            <person name="Tyagi A.K."/>
            <person name="Gaikwad K."/>
            <person name="Singh A."/>
            <person name="Dalal V."/>
            <person name="Srivastava S."/>
            <person name="Dixit A."/>
            <person name="Pal A.K."/>
            <person name="Ghazi I.A."/>
            <person name="Yadav M."/>
            <person name="Pandit A."/>
            <person name="Bhargava A."/>
            <person name="Sureshbabu K."/>
            <person name="Batra K."/>
            <person name="Sharma T.R."/>
            <person name="Mohapatra T."/>
            <person name="Singh N.K."/>
            <person name="Messing J."/>
            <person name="Nelson A.B."/>
            <person name="Fuks G."/>
            <person name="Kavchok S."/>
            <person name="Keizer G."/>
            <person name="Linton E."/>
            <person name="Llaca V."/>
            <person name="Song R."/>
            <person name="Tanyolac B."/>
            <person name="Young S."/>
            <person name="Ho-Il K."/>
            <person name="Hahn J.H."/>
            <person name="Sangsakoo G."/>
            <person name="Vanavichit A."/>
            <person name="de Mattos Luiz.A.T."/>
            <person name="Zimmer P.D."/>
            <person name="Malone G."/>
            <person name="Dellagostin O."/>
            <person name="de Oliveira A.C."/>
            <person name="Bevan M."/>
            <person name="Bancroft I."/>
            <person name="Minx P."/>
            <person name="Cordum H."/>
            <person name="Wilson R."/>
            <person name="Cheng Z."/>
            <person name="Jin W."/>
            <person name="Jiang J."/>
            <person name="Leong S.A."/>
            <person name="Iwama H."/>
            <person name="Gojobori T."/>
            <person name="Itoh T."/>
            <person name="Niimura Y."/>
            <person name="Fujii Y."/>
            <person name="Habara T."/>
            <person name="Sakai H."/>
            <person name="Sato Y."/>
            <person name="Wilson G."/>
            <person name="Kumar K."/>
            <person name="McCouch S."/>
            <person name="Juretic N."/>
            <person name="Hoen D."/>
            <person name="Wright S."/>
            <person name="Bruskiewich R."/>
            <person name="Bureau T."/>
            <person name="Miyao A."/>
            <person name="Hirochika H."/>
            <person name="Nishikawa T."/>
            <person name="Kadowaki K."/>
            <person name="Sugiura M."/>
            <person name="Burr B."/>
            <person name="Sasaki T."/>
        </authorList>
    </citation>
    <scope>NUCLEOTIDE SEQUENCE [LARGE SCALE GENOMIC DNA]</scope>
    <source>
        <strain evidence="3">cv. Nipponbare</strain>
    </source>
</reference>
<keyword evidence="3" id="KW-1185">Reference proteome</keyword>
<organism evidence="2 3">
    <name type="scientific">Oryza sativa subsp. japonica</name>
    <name type="common">Rice</name>
    <dbReference type="NCBI Taxonomy" id="39947"/>
    <lineage>
        <taxon>Eukaryota</taxon>
        <taxon>Viridiplantae</taxon>
        <taxon>Streptophyta</taxon>
        <taxon>Embryophyta</taxon>
        <taxon>Tracheophyta</taxon>
        <taxon>Spermatophyta</taxon>
        <taxon>Magnoliopsida</taxon>
        <taxon>Liliopsida</taxon>
        <taxon>Poales</taxon>
        <taxon>Poaceae</taxon>
        <taxon>BOP clade</taxon>
        <taxon>Oryzoideae</taxon>
        <taxon>Oryzeae</taxon>
        <taxon>Oryzinae</taxon>
        <taxon>Oryza</taxon>
        <taxon>Oryza sativa</taxon>
    </lineage>
</organism>
<dbReference type="Gramene" id="Os11t0429200-01">
    <property type="protein sequence ID" value="Os11t0429200-01"/>
    <property type="gene ID" value="Os11g0429200"/>
</dbReference>
<feature type="compositionally biased region" description="Basic residues" evidence="1">
    <location>
        <begin position="26"/>
        <end position="37"/>
    </location>
</feature>
<evidence type="ECO:0000256" key="1">
    <source>
        <dbReference type="SAM" id="MobiDB-lite"/>
    </source>
</evidence>
<dbReference type="Proteomes" id="UP000059680">
    <property type="component" value="Chromosome 11"/>
</dbReference>
<evidence type="ECO:0000313" key="3">
    <source>
        <dbReference type="Proteomes" id="UP000059680"/>
    </source>
</evidence>
<dbReference type="ExpressionAtlas" id="A0A0P0Y1Q1">
    <property type="expression patterns" value="baseline and differential"/>
</dbReference>
<dbReference type="AlphaFoldDB" id="A0A0P0Y1Q1"/>
<accession>A0A0P0Y1Q1</accession>
<evidence type="ECO:0000313" key="2">
    <source>
        <dbReference type="EMBL" id="BAT13809.1"/>
    </source>
</evidence>
<feature type="compositionally biased region" description="Polar residues" evidence="1">
    <location>
        <begin position="14"/>
        <end position="23"/>
    </location>
</feature>
<gene>
    <name evidence="2" type="ordered locus">Os11g0429200</name>
    <name evidence="2" type="ORF">OSNPB_110429200</name>
</gene>